<sequence>MAGMVSRSTPWRRLIVAATSAALLAGAALAAPPAAGAPDIPDLPDTGSSEGPAPAEPTTTPASTAAIERVEPISDRRLRVFVRSPSMRRTVQVQVLLPRDRGAPRPTVYMLDGRAAEPDTNNWLEMGRAEQFYEDKNVNVVLTVGGPASFYTDWQRPDPVLGTNMWETFLTRELPPLLDARFEGNGRNAVMGVSMGAEAAMMLAFRQPGRYRAVAAHSGCFAMGTDLGQTQARAVVATYGGEPDNMFGPENHSDWLAHDVMLHAESLRGKAIYLSVGSGLPGEYDVPGNPELANAVGFGGPLEAATATCTRRLVDRFTSFGIPVTVNFRATGTHSWPYWADELARSWPTVGGALGVN</sequence>
<dbReference type="Proteomes" id="UP000252586">
    <property type="component" value="Unassembled WGS sequence"/>
</dbReference>
<dbReference type="AlphaFoldDB" id="A0A366CW27"/>
<proteinExistence type="predicted"/>
<evidence type="ECO:0000313" key="4">
    <source>
        <dbReference type="Proteomes" id="UP000252586"/>
    </source>
</evidence>
<protein>
    <submittedName>
        <fullName evidence="3">S-formylglutathione hydrolase FrmB</fullName>
    </submittedName>
</protein>
<dbReference type="PANTHER" id="PTHR48098:SF1">
    <property type="entry name" value="DIACYLGLYCEROL ACYLTRANSFERASE_MYCOLYLTRANSFERASE AG85A"/>
    <property type="match status" value="1"/>
</dbReference>
<comment type="caution">
    <text evidence="3">The sequence shown here is derived from an EMBL/GenBank/DDBJ whole genome shotgun (WGS) entry which is preliminary data.</text>
</comment>
<dbReference type="SUPFAM" id="SSF53474">
    <property type="entry name" value="alpha/beta-Hydrolases"/>
    <property type="match status" value="1"/>
</dbReference>
<dbReference type="GO" id="GO:0016747">
    <property type="term" value="F:acyltransferase activity, transferring groups other than amino-acyl groups"/>
    <property type="evidence" value="ECO:0007669"/>
    <property type="project" value="TreeGrafter"/>
</dbReference>
<dbReference type="InterPro" id="IPR050583">
    <property type="entry name" value="Mycobacterial_A85_antigen"/>
</dbReference>
<keyword evidence="2" id="KW-0732">Signal</keyword>
<feature type="signal peptide" evidence="2">
    <location>
        <begin position="1"/>
        <end position="30"/>
    </location>
</feature>
<dbReference type="GO" id="GO:0016787">
    <property type="term" value="F:hydrolase activity"/>
    <property type="evidence" value="ECO:0007669"/>
    <property type="project" value="UniProtKB-KW"/>
</dbReference>
<dbReference type="EMBL" id="QNRE01000034">
    <property type="protein sequence ID" value="RBO79681.1"/>
    <property type="molecule type" value="Genomic_DNA"/>
</dbReference>
<dbReference type="InterPro" id="IPR000801">
    <property type="entry name" value="Esterase-like"/>
</dbReference>
<dbReference type="Gene3D" id="3.40.50.1820">
    <property type="entry name" value="alpha/beta hydrolase"/>
    <property type="match status" value="1"/>
</dbReference>
<reference evidence="3 4" key="1">
    <citation type="submission" date="2018-06" db="EMBL/GenBank/DDBJ databases">
        <title>Genomic Encyclopedia of Type Strains, Phase IV (KMG-IV): sequencing the most valuable type-strain genomes for metagenomic binning, comparative biology and taxonomic classification.</title>
        <authorList>
            <person name="Goeker M."/>
        </authorList>
    </citation>
    <scope>NUCLEOTIDE SEQUENCE [LARGE SCALE GENOMIC DNA]</scope>
    <source>
        <strain evidence="3 4">DSM 44599</strain>
    </source>
</reference>
<gene>
    <name evidence="3" type="ORF">DFR74_1347</name>
</gene>
<feature type="region of interest" description="Disordered" evidence="1">
    <location>
        <begin position="33"/>
        <end position="63"/>
    </location>
</feature>
<dbReference type="Pfam" id="PF00756">
    <property type="entry name" value="Esterase"/>
    <property type="match status" value="1"/>
</dbReference>
<organism evidence="3 4">
    <name type="scientific">Nocardia puris</name>
    <dbReference type="NCBI Taxonomy" id="208602"/>
    <lineage>
        <taxon>Bacteria</taxon>
        <taxon>Bacillati</taxon>
        <taxon>Actinomycetota</taxon>
        <taxon>Actinomycetes</taxon>
        <taxon>Mycobacteriales</taxon>
        <taxon>Nocardiaceae</taxon>
        <taxon>Nocardia</taxon>
    </lineage>
</organism>
<keyword evidence="3" id="KW-0378">Hydrolase</keyword>
<evidence type="ECO:0000256" key="1">
    <source>
        <dbReference type="SAM" id="MobiDB-lite"/>
    </source>
</evidence>
<name>A0A366CW27_9NOCA</name>
<dbReference type="PANTHER" id="PTHR48098">
    <property type="entry name" value="ENTEROCHELIN ESTERASE-RELATED"/>
    <property type="match status" value="1"/>
</dbReference>
<feature type="chain" id="PRO_5016934488" evidence="2">
    <location>
        <begin position="31"/>
        <end position="357"/>
    </location>
</feature>
<keyword evidence="4" id="KW-1185">Reference proteome</keyword>
<dbReference type="STRING" id="1210090.GCA_001613185_02495"/>
<evidence type="ECO:0000313" key="3">
    <source>
        <dbReference type="EMBL" id="RBO79681.1"/>
    </source>
</evidence>
<evidence type="ECO:0000256" key="2">
    <source>
        <dbReference type="SAM" id="SignalP"/>
    </source>
</evidence>
<accession>A0A366CW27</accession>
<feature type="compositionally biased region" description="Low complexity" evidence="1">
    <location>
        <begin position="52"/>
        <end position="63"/>
    </location>
</feature>
<dbReference type="InterPro" id="IPR029058">
    <property type="entry name" value="AB_hydrolase_fold"/>
</dbReference>